<dbReference type="RefSeq" id="XP_016625552.1">
    <property type="nucleotide sequence ID" value="XM_016758303.1"/>
</dbReference>
<organism evidence="1 2">
    <name type="scientific">Cladophialophora bantiana (strain ATCC 10958 / CBS 173.52 / CDC B-1940 / NIH 8579)</name>
    <name type="common">Xylohypha bantiana</name>
    <dbReference type="NCBI Taxonomy" id="1442370"/>
    <lineage>
        <taxon>Eukaryota</taxon>
        <taxon>Fungi</taxon>
        <taxon>Dikarya</taxon>
        <taxon>Ascomycota</taxon>
        <taxon>Pezizomycotina</taxon>
        <taxon>Eurotiomycetes</taxon>
        <taxon>Chaetothyriomycetidae</taxon>
        <taxon>Chaetothyriales</taxon>
        <taxon>Herpotrichiellaceae</taxon>
        <taxon>Cladophialophora</taxon>
    </lineage>
</organism>
<evidence type="ECO:0008006" key="3">
    <source>
        <dbReference type="Google" id="ProtNLM"/>
    </source>
</evidence>
<proteinExistence type="predicted"/>
<protein>
    <recommendedName>
        <fullName evidence="3">Clr5 domain-containing protein</fullName>
    </recommendedName>
</protein>
<dbReference type="Proteomes" id="UP000053789">
    <property type="component" value="Unassembled WGS sequence"/>
</dbReference>
<keyword evidence="2" id="KW-1185">Reference proteome</keyword>
<dbReference type="HOGENOM" id="CLU_539877_0_0_1"/>
<name>A0A0D2HZJ4_CLAB1</name>
<reference evidence="1" key="1">
    <citation type="submission" date="2015-01" db="EMBL/GenBank/DDBJ databases">
        <title>The Genome Sequence of Cladophialophora bantiana CBS 173.52.</title>
        <authorList>
            <consortium name="The Broad Institute Genomics Platform"/>
            <person name="Cuomo C."/>
            <person name="de Hoog S."/>
            <person name="Gorbushina A."/>
            <person name="Stielow B."/>
            <person name="Teixiera M."/>
            <person name="Abouelleil A."/>
            <person name="Chapman S.B."/>
            <person name="Priest M."/>
            <person name="Young S.K."/>
            <person name="Wortman J."/>
            <person name="Nusbaum C."/>
            <person name="Birren B."/>
        </authorList>
    </citation>
    <scope>NUCLEOTIDE SEQUENCE [LARGE SCALE GENOMIC DNA]</scope>
    <source>
        <strain evidence="1">CBS 173.52</strain>
    </source>
</reference>
<dbReference type="EMBL" id="KN846980">
    <property type="protein sequence ID" value="KIW98883.1"/>
    <property type="molecule type" value="Genomic_DNA"/>
</dbReference>
<sequence>MNLASFDGLKQNELLALVEKYIIDGAKWPDIAVELRRQYHSIVTKKQWSSKLTAHGFFKNVDESEIIDVLGELERLQLSLLSLGNYTLLVVANHVLLNPQTIERYRQKNSNSLHETISQGRPPQPRRHPMVVPLPFEFRMLNDPDSFKCFRRMLWLVSVHFTSCFDTRKWTNDENGLYNRHDVFRSDLTQLSRLHNILFDAINQHNKKEKDSKREWTLIRDAFWSLDQIVKTNHHRQLPDILGIIHMLKKGWQPREHVSLHDTIHFKLCQQLNSLAEVYLEGNDPRRKLIALLKRMLEEQEWNEKLGYVLHAFDTYCRRLWMDRLGRNDIKAYYSYNQASFPRSESEPGEFYEKFQGKQLSEILRLLTEVDGELGRYSHPTFCLWHTALSYLFQEKRYSDAEVVCQELSKRILHPEGDQTFDDGQLNFDSAKTMYSLGSSQRAQAKRLISIGRKEDGDSKLSQALANLQIALALRRRLVPIGKWDPLSQGMLEALVAAGTALGLDQNVGVWDDQLRMMETPSEGRLR</sequence>
<dbReference type="VEuPathDB" id="FungiDB:Z519_00546"/>
<dbReference type="OrthoDB" id="3792344at2759"/>
<gene>
    <name evidence="1" type="ORF">Z519_00546</name>
</gene>
<dbReference type="AlphaFoldDB" id="A0A0D2HZJ4"/>
<accession>A0A0D2HZJ4</accession>
<dbReference type="GeneID" id="27693474"/>
<evidence type="ECO:0000313" key="2">
    <source>
        <dbReference type="Proteomes" id="UP000053789"/>
    </source>
</evidence>
<evidence type="ECO:0000313" key="1">
    <source>
        <dbReference type="EMBL" id="KIW98883.1"/>
    </source>
</evidence>